<evidence type="ECO:0000313" key="6">
    <source>
        <dbReference type="EMBL" id="MCP2309143.1"/>
    </source>
</evidence>
<comment type="caution">
    <text evidence="6">The sequence shown here is derived from an EMBL/GenBank/DDBJ whole genome shotgun (WGS) entry which is preliminary data.</text>
</comment>
<feature type="region of interest" description="Disordered" evidence="4">
    <location>
        <begin position="1"/>
        <end position="32"/>
    </location>
</feature>
<dbReference type="EMBL" id="JAMZDX010000002">
    <property type="protein sequence ID" value="MCP2309143.1"/>
    <property type="molecule type" value="Genomic_DNA"/>
</dbReference>
<reference evidence="6 7" key="1">
    <citation type="submission" date="2022-06" db="EMBL/GenBank/DDBJ databases">
        <title>Sequencing the genomes of 1000 actinobacteria strains.</title>
        <authorList>
            <person name="Klenk H.-P."/>
        </authorList>
    </citation>
    <scope>NUCLEOTIDE SEQUENCE [LARGE SCALE GENOMIC DNA]</scope>
    <source>
        <strain evidence="6 7">DSM 41656</strain>
    </source>
</reference>
<dbReference type="InterPro" id="IPR003593">
    <property type="entry name" value="AAA+_ATPase"/>
</dbReference>
<name>A0ABT1IVI6_9ACTN</name>
<dbReference type="Gene3D" id="3.40.50.300">
    <property type="entry name" value="P-loop containing nucleotide triphosphate hydrolases"/>
    <property type="match status" value="1"/>
</dbReference>
<protein>
    <recommendedName>
        <fullName evidence="5">AAA+ ATPase domain-containing protein</fullName>
    </recommendedName>
</protein>
<evidence type="ECO:0000313" key="7">
    <source>
        <dbReference type="Proteomes" id="UP001206483"/>
    </source>
</evidence>
<dbReference type="InterPro" id="IPR027417">
    <property type="entry name" value="P-loop_NTPase"/>
</dbReference>
<dbReference type="RefSeq" id="WP_308199281.1">
    <property type="nucleotide sequence ID" value="NZ_BAAAUB010000088.1"/>
</dbReference>
<dbReference type="InterPro" id="IPR003959">
    <property type="entry name" value="ATPase_AAA_core"/>
</dbReference>
<gene>
    <name evidence="6" type="ORF">FHR36_002267</name>
</gene>
<dbReference type="SMART" id="SM00382">
    <property type="entry name" value="AAA"/>
    <property type="match status" value="1"/>
</dbReference>
<evidence type="ECO:0000256" key="2">
    <source>
        <dbReference type="ARBA" id="ARBA00022741"/>
    </source>
</evidence>
<keyword evidence="3" id="KW-0067">ATP-binding</keyword>
<sequence length="709" mass="75388">MRSARRTTGPETMVDGRTGAAAAGPPAPGEPSLRHLLGRLAVVHARVRAAVASRRAEDGGPDPFRGLYLAEDQVDRLLAPPGPNGPPDPAARTLLTEVEQAAQEAEEGGAVLRLRALSRAFGLTPLDVDLLIVALAPDTDRRFEGLYGYLHDDVTRRRASVGLALELAGAPALSAAARARLMPGGPLIDGGLIEMTDLDRPFLTRALTVPDRVLVHLLGGETTDPELGPLVRPGLPCPSDGARALAASLRGGAALCYLQERRGGSAAPLAAAALADAGLPALVIDLDGLGARDPAAVAAAAGREARLRGAGLVVGPLEALGDRAAEAVGALSGPAWPVLLYGRRAWDPAWSTRVPLCLNAPAPAAADSAALWATLLDGEVEPGLDLTAAVAPVGLSPLQITRAADAAWWQARHAGRPVGLAELRTGARSQNAVGLERLARRTEPRVGWADLVLPDRQRRHLRELESRARFRRRVLEDWGMAEGGGRGGGIAALFAGPSGTGKTMAAEVLAHELGCDLYTVDLSTVVDKYIGETEKNLERIFGEAERVNGVLFFDEADALFGKRSDVRDAHDRYANVETAYLLQRMEAFDGVAILATNLGGNLDEAFSRRLDAIIDFPVPDAEHRLRIWERALRPGVPRGEDLDLGLLADRFDLSGGNIRNVALAASYFAAAEDRPVSMADLMRGVNREFLKLGRLFQESDFEPYQRWAV</sequence>
<evidence type="ECO:0000256" key="3">
    <source>
        <dbReference type="ARBA" id="ARBA00022840"/>
    </source>
</evidence>
<evidence type="ECO:0000256" key="4">
    <source>
        <dbReference type="SAM" id="MobiDB-lite"/>
    </source>
</evidence>
<dbReference type="InterPro" id="IPR050221">
    <property type="entry name" value="26S_Proteasome_ATPase"/>
</dbReference>
<proteinExistence type="inferred from homology"/>
<keyword evidence="7" id="KW-1185">Reference proteome</keyword>
<evidence type="ECO:0000256" key="1">
    <source>
        <dbReference type="ARBA" id="ARBA00006914"/>
    </source>
</evidence>
<dbReference type="Proteomes" id="UP001206483">
    <property type="component" value="Unassembled WGS sequence"/>
</dbReference>
<feature type="domain" description="AAA+ ATPase" evidence="5">
    <location>
        <begin position="488"/>
        <end position="620"/>
    </location>
</feature>
<comment type="similarity">
    <text evidence="1">Belongs to the AAA ATPase family.</text>
</comment>
<dbReference type="SUPFAM" id="SSF52540">
    <property type="entry name" value="P-loop containing nucleoside triphosphate hydrolases"/>
    <property type="match status" value="1"/>
</dbReference>
<dbReference type="InterPro" id="IPR054472">
    <property type="entry name" value="WHD"/>
</dbReference>
<dbReference type="PANTHER" id="PTHR23073">
    <property type="entry name" value="26S PROTEASOME REGULATORY SUBUNIT"/>
    <property type="match status" value="1"/>
</dbReference>
<keyword evidence="2" id="KW-0547">Nucleotide-binding</keyword>
<dbReference type="Pfam" id="PF00004">
    <property type="entry name" value="AAA"/>
    <property type="match status" value="1"/>
</dbReference>
<evidence type="ECO:0000259" key="5">
    <source>
        <dbReference type="SMART" id="SM00382"/>
    </source>
</evidence>
<dbReference type="CDD" id="cd19481">
    <property type="entry name" value="RecA-like_protease"/>
    <property type="match status" value="1"/>
</dbReference>
<accession>A0ABT1IVI6</accession>
<organism evidence="6 7">
    <name type="scientific">Kitasatospora paracochleata</name>
    <dbReference type="NCBI Taxonomy" id="58354"/>
    <lineage>
        <taxon>Bacteria</taxon>
        <taxon>Bacillati</taxon>
        <taxon>Actinomycetota</taxon>
        <taxon>Actinomycetes</taxon>
        <taxon>Kitasatosporales</taxon>
        <taxon>Streptomycetaceae</taxon>
        <taxon>Kitasatospora</taxon>
    </lineage>
</organism>
<dbReference type="Pfam" id="PF22977">
    <property type="entry name" value="WHD"/>
    <property type="match status" value="1"/>
</dbReference>